<evidence type="ECO:0000313" key="2">
    <source>
        <dbReference type="Proteomes" id="UP001352852"/>
    </source>
</evidence>
<proteinExistence type="predicted"/>
<name>A0ABU7F3K0_9TELE</name>
<sequence length="109" mass="12161">PSKTPRAVLRVKNAQPRLAKPADPGPTAGLYMERSQSRISLSASFEALAIYFPCMNSFDEDDGDESRFTQSSRDRHERVWRSCSKHAACNIVQHVWFGGWLAGLHAALT</sequence>
<comment type="caution">
    <text evidence="1">The sequence shown here is derived from an EMBL/GenBank/DDBJ whole genome shotgun (WGS) entry which is preliminary data.</text>
</comment>
<evidence type="ECO:0000313" key="1">
    <source>
        <dbReference type="EMBL" id="MED6293861.1"/>
    </source>
</evidence>
<gene>
    <name evidence="1" type="ORF">CHARACLAT_014989</name>
</gene>
<dbReference type="EMBL" id="JAHUTJ010074917">
    <property type="protein sequence ID" value="MED6293861.1"/>
    <property type="molecule type" value="Genomic_DNA"/>
</dbReference>
<accession>A0ABU7F3K0</accession>
<dbReference type="Proteomes" id="UP001352852">
    <property type="component" value="Unassembled WGS sequence"/>
</dbReference>
<feature type="non-terminal residue" evidence="1">
    <location>
        <position position="1"/>
    </location>
</feature>
<organism evidence="1 2">
    <name type="scientific">Characodon lateralis</name>
    <dbReference type="NCBI Taxonomy" id="208331"/>
    <lineage>
        <taxon>Eukaryota</taxon>
        <taxon>Metazoa</taxon>
        <taxon>Chordata</taxon>
        <taxon>Craniata</taxon>
        <taxon>Vertebrata</taxon>
        <taxon>Euteleostomi</taxon>
        <taxon>Actinopterygii</taxon>
        <taxon>Neopterygii</taxon>
        <taxon>Teleostei</taxon>
        <taxon>Neoteleostei</taxon>
        <taxon>Acanthomorphata</taxon>
        <taxon>Ovalentaria</taxon>
        <taxon>Atherinomorphae</taxon>
        <taxon>Cyprinodontiformes</taxon>
        <taxon>Goodeidae</taxon>
        <taxon>Characodon</taxon>
    </lineage>
</organism>
<protein>
    <submittedName>
        <fullName evidence="1">Uncharacterized protein</fullName>
    </submittedName>
</protein>
<reference evidence="1 2" key="1">
    <citation type="submission" date="2021-06" db="EMBL/GenBank/DDBJ databases">
        <authorList>
            <person name="Palmer J.M."/>
        </authorList>
    </citation>
    <scope>NUCLEOTIDE SEQUENCE [LARGE SCALE GENOMIC DNA]</scope>
    <source>
        <strain evidence="1 2">CL_MEX2019</strain>
        <tissue evidence="1">Muscle</tissue>
    </source>
</reference>
<keyword evidence="2" id="KW-1185">Reference proteome</keyword>